<evidence type="ECO:0000313" key="1">
    <source>
        <dbReference type="EMBL" id="KAL1896311.1"/>
    </source>
</evidence>
<keyword evidence="2" id="KW-1185">Reference proteome</keyword>
<reference evidence="1 2" key="1">
    <citation type="journal article" date="2024" name="IMA Fungus">
        <title>IMA Genome - F19 : A genome assembly and annotation guide to empower mycologists, including annotated draft genome sequences of Ceratocystis pirilliformis, Diaporthe australafricana, Fusarium ophioides, Paecilomyces lecythidis, and Sporothrix stenoceras.</title>
        <authorList>
            <person name="Aylward J."/>
            <person name="Wilson A.M."/>
            <person name="Visagie C.M."/>
            <person name="Spraker J."/>
            <person name="Barnes I."/>
            <person name="Buitendag C."/>
            <person name="Ceriani C."/>
            <person name="Del Mar Angel L."/>
            <person name="du Plessis D."/>
            <person name="Fuchs T."/>
            <person name="Gasser K."/>
            <person name="Kramer D."/>
            <person name="Li W."/>
            <person name="Munsamy K."/>
            <person name="Piso A."/>
            <person name="Price J.L."/>
            <person name="Sonnekus B."/>
            <person name="Thomas C."/>
            <person name="van der Nest A."/>
            <person name="van Dijk A."/>
            <person name="van Heerden A."/>
            <person name="van Vuuren N."/>
            <person name="Yilmaz N."/>
            <person name="Duong T.A."/>
            <person name="van der Merwe N.A."/>
            <person name="Wingfield M.J."/>
            <person name="Wingfield B.D."/>
        </authorList>
    </citation>
    <scope>NUCLEOTIDE SEQUENCE [LARGE SCALE GENOMIC DNA]</scope>
    <source>
        <strain evidence="1 2">CMW 5346</strain>
    </source>
</reference>
<organism evidence="1 2">
    <name type="scientific">Sporothrix stenoceras</name>
    <dbReference type="NCBI Taxonomy" id="5173"/>
    <lineage>
        <taxon>Eukaryota</taxon>
        <taxon>Fungi</taxon>
        <taxon>Dikarya</taxon>
        <taxon>Ascomycota</taxon>
        <taxon>Pezizomycotina</taxon>
        <taxon>Sordariomycetes</taxon>
        <taxon>Sordariomycetidae</taxon>
        <taxon>Ophiostomatales</taxon>
        <taxon>Ophiostomataceae</taxon>
        <taxon>Sporothrix</taxon>
    </lineage>
</organism>
<accession>A0ABR3Z6Q1</accession>
<gene>
    <name evidence="1" type="ORF">Sste5346_004694</name>
</gene>
<protein>
    <submittedName>
        <fullName evidence="1">Uncharacterized protein</fullName>
    </submittedName>
</protein>
<sequence>MSNATANTTTTCPPGDQIPAIGNLPIPTGIAVVAIPGSNISDHAMVTCCAPRPVNIANGCYEWCQVTDANITNFTSCLDLNGRDNSSTVTTYRHSNAAGTAAATVTVAQIGLWALFVSSVSVLFT</sequence>
<proteinExistence type="predicted"/>
<dbReference type="EMBL" id="JAWCUI010000023">
    <property type="protein sequence ID" value="KAL1896311.1"/>
    <property type="molecule type" value="Genomic_DNA"/>
</dbReference>
<comment type="caution">
    <text evidence="1">The sequence shown here is derived from an EMBL/GenBank/DDBJ whole genome shotgun (WGS) entry which is preliminary data.</text>
</comment>
<name>A0ABR3Z6Q1_9PEZI</name>
<evidence type="ECO:0000313" key="2">
    <source>
        <dbReference type="Proteomes" id="UP001583186"/>
    </source>
</evidence>
<dbReference type="Proteomes" id="UP001583186">
    <property type="component" value="Unassembled WGS sequence"/>
</dbReference>